<dbReference type="SUPFAM" id="SSF52540">
    <property type="entry name" value="P-loop containing nucleoside triphosphate hydrolases"/>
    <property type="match status" value="1"/>
</dbReference>
<comment type="subunit">
    <text evidence="8">Homodimer. Binds to stalled ribosomes, contacting rRNA.</text>
</comment>
<comment type="similarity">
    <text evidence="8">Belongs to the DNA mismatch repair MutS family. MutS2 subfamily.</text>
</comment>
<keyword evidence="5 8" id="KW-0067">ATP-binding</keyword>
<dbReference type="AlphaFoldDB" id="V2Y639"/>
<evidence type="ECO:0000256" key="7">
    <source>
        <dbReference type="ARBA" id="ARBA00023125"/>
    </source>
</evidence>
<dbReference type="InterPro" id="IPR046893">
    <property type="entry name" value="MSSS"/>
</dbReference>
<dbReference type="HOGENOM" id="CLU_011252_2_1_9"/>
<evidence type="ECO:0000259" key="10">
    <source>
        <dbReference type="PROSITE" id="PS50828"/>
    </source>
</evidence>
<reference evidence="11 12" key="1">
    <citation type="submission" date="2013-06" db="EMBL/GenBank/DDBJ databases">
        <authorList>
            <person name="Weinstock G."/>
            <person name="Sodergren E."/>
            <person name="Clifton S."/>
            <person name="Fulton L."/>
            <person name="Fulton B."/>
            <person name="Courtney L."/>
            <person name="Fronick C."/>
            <person name="Harrison M."/>
            <person name="Strong C."/>
            <person name="Farmer C."/>
            <person name="Delahaunty K."/>
            <person name="Markovic C."/>
            <person name="Hall O."/>
            <person name="Minx P."/>
            <person name="Tomlinson C."/>
            <person name="Mitreva M."/>
            <person name="Nelson J."/>
            <person name="Hou S."/>
            <person name="Wollam A."/>
            <person name="Pepin K.H."/>
            <person name="Johnson M."/>
            <person name="Bhonagiri V."/>
            <person name="Nash W.E."/>
            <person name="Warren W."/>
            <person name="Chinwalla A."/>
            <person name="Mardis E.R."/>
            <person name="Wilson R.K."/>
        </authorList>
    </citation>
    <scope>NUCLEOTIDE SEQUENCE [LARGE SCALE GENOMIC DNA]</scope>
    <source>
        <strain evidence="11 12">ATCC 51271</strain>
    </source>
</reference>
<name>V2Y639_9FIRM</name>
<proteinExistence type="inferred from homology"/>
<keyword evidence="3 8" id="KW-0547">Nucleotide-binding</keyword>
<dbReference type="PANTHER" id="PTHR48466">
    <property type="entry name" value="OS10G0509000 PROTEIN-RELATED"/>
    <property type="match status" value="1"/>
</dbReference>
<dbReference type="PIRSF" id="PIRSF005814">
    <property type="entry name" value="MutS_YshD"/>
    <property type="match status" value="1"/>
</dbReference>
<dbReference type="GO" id="GO:0004519">
    <property type="term" value="F:endonuclease activity"/>
    <property type="evidence" value="ECO:0007669"/>
    <property type="project" value="UniProtKB-UniRule"/>
</dbReference>
<dbReference type="InterPro" id="IPR007696">
    <property type="entry name" value="DNA_mismatch_repair_MutS_core"/>
</dbReference>
<dbReference type="Pfam" id="PF20297">
    <property type="entry name" value="MSSS"/>
    <property type="match status" value="1"/>
</dbReference>
<gene>
    <name evidence="8" type="primary">mutS2</name>
    <name evidence="8" type="synonym">rqcU</name>
    <name evidence="11" type="ORF">GCWU0000282_002010</name>
</gene>
<dbReference type="EC" id="3.1.-.-" evidence="8"/>
<dbReference type="NCBIfam" id="TIGR01069">
    <property type="entry name" value="mutS2"/>
    <property type="match status" value="1"/>
</dbReference>
<keyword evidence="2 8" id="KW-0699">rRNA-binding</keyword>
<dbReference type="PROSITE" id="PS50828">
    <property type="entry name" value="SMR"/>
    <property type="match status" value="1"/>
</dbReference>
<dbReference type="GO" id="GO:0005524">
    <property type="term" value="F:ATP binding"/>
    <property type="evidence" value="ECO:0007669"/>
    <property type="project" value="UniProtKB-UniRule"/>
</dbReference>
<dbReference type="HAMAP" id="MF_00092">
    <property type="entry name" value="MutS2"/>
    <property type="match status" value="1"/>
</dbReference>
<sequence>MCKYTHFYYVEKARDGWQYRKKEKYMNKKVLHTLEFDKITERLCEFASSSKAKEKISGLIPMADIDEINKAQKETADALARVYQSGHISFSGLSEIGDSLVRLEVGSTLGMGELINISKTLDVALRVKNFGAKRDSSLEPDSLSERLELLAPLSPYNNEIKRCIISEEEMADDASPGLKNVRRKIEFTNAKIREQLDSLVNSASEKGLLQNNKVTMRNGRYCLPVKNEHRSKVNGLIHDQSSTGSTVFVEPAVVVKYNNELSELVIEEAKEIEKVLAALSNEAAGHLEELRYDVGVLPELDFIFAKAELAKEMSATEPVFNLDRRINIKKGRHPLIDKKKVVPIDINLGKDFELLVITGPNTGGKTVSLKTVGLITLMGQAGLHIPAFDRSELGIFREIYADIGDEQSIEQSLSTFSSHMVNIVNILKEADRESLVLFDELGAGTDPTEGAALAMAILANLQNRDARVMATTHYSELKVYALTTPGVVNASLEFSLETLMPTYRILIGIPGKSNAFAISKKLGLSDEIIEDATNRIDTNDKRFEDVIAELNRSRQFIEEEEERIKKRRAEIEKEKQALETDVEKLAEKRESLLADAKSEASKILSEAKEMADASIKKYNKWGLGGATAREMEEERSKLREKIDAVTKSSGIKAKESQRNRVGNKPLHIGDMVLVLTMGIKGTVSTLPDSKGNLTVTMGIMKSNVNVKDLAFVEEDNSVKIVKDKSSSGRGSIGMSKSLNVRVEKNIVGLRYDDARAELAKYIDDAYLAHLPQVRIIHGRGTGALRGMVHDYLKKCKYVKSFREGEYNEGGTGATVVTFK</sequence>
<dbReference type="InterPro" id="IPR002625">
    <property type="entry name" value="Smr_dom"/>
</dbReference>
<dbReference type="Proteomes" id="UP000018227">
    <property type="component" value="Unassembled WGS sequence"/>
</dbReference>
<comment type="function">
    <text evidence="8">Acts as a ribosome collision sensor, splitting the ribosome into its 2 subunits. Detects stalled/collided 70S ribosomes which it binds and splits by an ATP-hydrolysis driven conformational change. Acts upstream of the ribosome quality control system (RQC), a ribosome-associated complex that mediates the extraction of incompletely synthesized nascent chains from stalled ribosomes and their subsequent degradation. Probably generates substrates for RQC.</text>
</comment>
<evidence type="ECO:0000256" key="9">
    <source>
        <dbReference type="SAM" id="Coils"/>
    </source>
</evidence>
<dbReference type="PANTHER" id="PTHR48466:SF2">
    <property type="entry name" value="OS10G0509000 PROTEIN"/>
    <property type="match status" value="1"/>
</dbReference>
<dbReference type="GO" id="GO:0045910">
    <property type="term" value="P:negative regulation of DNA recombination"/>
    <property type="evidence" value="ECO:0007669"/>
    <property type="project" value="InterPro"/>
</dbReference>
<comment type="function">
    <text evidence="8">Endonuclease that is involved in the suppression of homologous recombination and thus may have a key role in the control of bacterial genetic diversity.</text>
</comment>
<evidence type="ECO:0000256" key="2">
    <source>
        <dbReference type="ARBA" id="ARBA00022730"/>
    </source>
</evidence>
<keyword evidence="7 8" id="KW-0238">DNA-binding</keyword>
<evidence type="ECO:0000256" key="6">
    <source>
        <dbReference type="ARBA" id="ARBA00022884"/>
    </source>
</evidence>
<dbReference type="Gene3D" id="3.30.1370.110">
    <property type="match status" value="1"/>
</dbReference>
<dbReference type="SUPFAM" id="SSF48334">
    <property type="entry name" value="DNA repair protein MutS, domain III"/>
    <property type="match status" value="1"/>
</dbReference>
<dbReference type="STRING" id="592026.GCWU0000282_002010"/>
<evidence type="ECO:0000313" key="12">
    <source>
        <dbReference type="Proteomes" id="UP000018227"/>
    </source>
</evidence>
<keyword evidence="8" id="KW-0255">Endonuclease</keyword>
<evidence type="ECO:0000256" key="5">
    <source>
        <dbReference type="ARBA" id="ARBA00022840"/>
    </source>
</evidence>
<dbReference type="SUPFAM" id="SSF160443">
    <property type="entry name" value="SMR domain-like"/>
    <property type="match status" value="1"/>
</dbReference>
<feature type="binding site" evidence="8">
    <location>
        <begin position="359"/>
        <end position="366"/>
    </location>
    <ligand>
        <name>ATP</name>
        <dbReference type="ChEBI" id="CHEBI:30616"/>
    </ligand>
</feature>
<dbReference type="EMBL" id="ACIL03000013">
    <property type="protein sequence ID" value="ESL03136.1"/>
    <property type="molecule type" value="Genomic_DNA"/>
</dbReference>
<dbReference type="Gene3D" id="3.40.50.300">
    <property type="entry name" value="P-loop containing nucleotide triphosphate hydrolases"/>
    <property type="match status" value="1"/>
</dbReference>
<dbReference type="GO" id="GO:0043023">
    <property type="term" value="F:ribosomal large subunit binding"/>
    <property type="evidence" value="ECO:0007669"/>
    <property type="project" value="UniProtKB-UniRule"/>
</dbReference>
<dbReference type="SMART" id="SM00463">
    <property type="entry name" value="SMR"/>
    <property type="match status" value="1"/>
</dbReference>
<dbReference type="FunFam" id="3.40.50.300:FF:000830">
    <property type="entry name" value="Endonuclease MutS2"/>
    <property type="match status" value="1"/>
</dbReference>
<dbReference type="InterPro" id="IPR036187">
    <property type="entry name" value="DNA_mismatch_repair_MutS_sf"/>
</dbReference>
<feature type="coiled-coil region" evidence="9">
    <location>
        <begin position="262"/>
        <end position="289"/>
    </location>
</feature>
<dbReference type="SMART" id="SM00533">
    <property type="entry name" value="MUTSd"/>
    <property type="match status" value="1"/>
</dbReference>
<keyword evidence="12" id="KW-1185">Reference proteome</keyword>
<keyword evidence="4 8" id="KW-0378">Hydrolase</keyword>
<feature type="coiled-coil region" evidence="9">
    <location>
        <begin position="547"/>
        <end position="595"/>
    </location>
</feature>
<dbReference type="GO" id="GO:0019843">
    <property type="term" value="F:rRNA binding"/>
    <property type="evidence" value="ECO:0007669"/>
    <property type="project" value="UniProtKB-UniRule"/>
</dbReference>
<dbReference type="Pfam" id="PF01713">
    <property type="entry name" value="Smr"/>
    <property type="match status" value="1"/>
</dbReference>
<accession>V2Y639</accession>
<evidence type="ECO:0000256" key="1">
    <source>
        <dbReference type="ARBA" id="ARBA00022722"/>
    </source>
</evidence>
<dbReference type="InterPro" id="IPR000432">
    <property type="entry name" value="DNA_mismatch_repair_MutS_C"/>
</dbReference>
<evidence type="ECO:0000313" key="11">
    <source>
        <dbReference type="EMBL" id="ESL03136.1"/>
    </source>
</evidence>
<dbReference type="GO" id="GO:0140664">
    <property type="term" value="F:ATP-dependent DNA damage sensor activity"/>
    <property type="evidence" value="ECO:0007669"/>
    <property type="project" value="InterPro"/>
</dbReference>
<keyword evidence="9" id="KW-0175">Coiled coil</keyword>
<protein>
    <recommendedName>
        <fullName evidence="8">Endonuclease MutS2</fullName>
        <ecNumber evidence="8">3.1.-.-</ecNumber>
    </recommendedName>
    <alternativeName>
        <fullName evidence="8">Ribosome-associated protein quality control-upstream factor</fullName>
        <shortName evidence="8">RQC-upstream factor</shortName>
        <shortName evidence="8">RqcU</shortName>
        <ecNumber evidence="8">3.6.4.-</ecNumber>
    </alternativeName>
</protein>
<dbReference type="InterPro" id="IPR005747">
    <property type="entry name" value="MutS2"/>
</dbReference>
<organism evidence="11 12">
    <name type="scientific">Catonella morbi ATCC 51271</name>
    <dbReference type="NCBI Taxonomy" id="592026"/>
    <lineage>
        <taxon>Bacteria</taxon>
        <taxon>Bacillati</taxon>
        <taxon>Bacillota</taxon>
        <taxon>Clostridia</taxon>
        <taxon>Lachnospirales</taxon>
        <taxon>Lachnospiraceae</taxon>
        <taxon>Catonella</taxon>
    </lineage>
</organism>
<evidence type="ECO:0000256" key="8">
    <source>
        <dbReference type="HAMAP-Rule" id="MF_00092"/>
    </source>
</evidence>
<dbReference type="GO" id="GO:0016887">
    <property type="term" value="F:ATP hydrolysis activity"/>
    <property type="evidence" value="ECO:0007669"/>
    <property type="project" value="InterPro"/>
</dbReference>
<dbReference type="Pfam" id="PF00488">
    <property type="entry name" value="MutS_V"/>
    <property type="match status" value="1"/>
</dbReference>
<evidence type="ECO:0000256" key="4">
    <source>
        <dbReference type="ARBA" id="ARBA00022801"/>
    </source>
</evidence>
<dbReference type="eggNOG" id="COG1193">
    <property type="taxonomic scope" value="Bacteria"/>
</dbReference>
<evidence type="ECO:0000256" key="3">
    <source>
        <dbReference type="ARBA" id="ARBA00022741"/>
    </source>
</evidence>
<dbReference type="InterPro" id="IPR027417">
    <property type="entry name" value="P-loop_NTPase"/>
</dbReference>
<dbReference type="PROSITE" id="PS00486">
    <property type="entry name" value="DNA_MISMATCH_REPAIR_2"/>
    <property type="match status" value="1"/>
</dbReference>
<dbReference type="InterPro" id="IPR045076">
    <property type="entry name" value="MutS"/>
</dbReference>
<keyword evidence="6 8" id="KW-0694">RNA-binding</keyword>
<dbReference type="InterPro" id="IPR036063">
    <property type="entry name" value="Smr_dom_sf"/>
</dbReference>
<dbReference type="GO" id="GO:0030983">
    <property type="term" value="F:mismatched DNA binding"/>
    <property type="evidence" value="ECO:0007669"/>
    <property type="project" value="InterPro"/>
</dbReference>
<feature type="domain" description="Smr" evidence="10">
    <location>
        <begin position="748"/>
        <end position="819"/>
    </location>
</feature>
<dbReference type="SMART" id="SM00534">
    <property type="entry name" value="MUTSac"/>
    <property type="match status" value="1"/>
</dbReference>
<keyword evidence="1 8" id="KW-0540">Nuclease</keyword>
<dbReference type="EC" id="3.6.4.-" evidence="8"/>
<dbReference type="CDD" id="cd03280">
    <property type="entry name" value="ABC_MutS2"/>
    <property type="match status" value="1"/>
</dbReference>
<comment type="caution">
    <text evidence="11">The sequence shown here is derived from an EMBL/GenBank/DDBJ whole genome shotgun (WGS) entry which is preliminary data.</text>
</comment>
<dbReference type="GO" id="GO:0006298">
    <property type="term" value="P:mismatch repair"/>
    <property type="evidence" value="ECO:0007669"/>
    <property type="project" value="InterPro"/>
</dbReference>
<dbReference type="GO" id="GO:0072344">
    <property type="term" value="P:rescue of stalled ribosome"/>
    <property type="evidence" value="ECO:0007669"/>
    <property type="project" value="UniProtKB-UniRule"/>
</dbReference>